<feature type="region of interest" description="Disordered" evidence="1">
    <location>
        <begin position="383"/>
        <end position="402"/>
    </location>
</feature>
<evidence type="ECO:0000313" key="3">
    <source>
        <dbReference type="Proteomes" id="UP000001058"/>
    </source>
</evidence>
<organism evidence="3">
    <name type="scientific">Volvox carteri f. nagariensis</name>
    <dbReference type="NCBI Taxonomy" id="3068"/>
    <lineage>
        <taxon>Eukaryota</taxon>
        <taxon>Viridiplantae</taxon>
        <taxon>Chlorophyta</taxon>
        <taxon>core chlorophytes</taxon>
        <taxon>Chlorophyceae</taxon>
        <taxon>CS clade</taxon>
        <taxon>Chlamydomonadales</taxon>
        <taxon>Volvocaceae</taxon>
        <taxon>Volvox</taxon>
    </lineage>
</organism>
<dbReference type="KEGG" id="vcn:VOLCADRAFT_107380"/>
<keyword evidence="3" id="KW-1185">Reference proteome</keyword>
<sequence length="402" mass="43641">MKGRLLSLSTDKLDAVLASVGKKGYACPFVVGDCFFDSVAYVLEHVYGRRITGAEIRKQASAHMQRAIGSYTQELTALQEQAIKAMFTKPMHILISRKTQDAARYVAFTISMLGEDGAARHLPMVVWHADGAFSCLPQMLEWAADHKQPILCFGARKAEFNNASRVQSTSKMHILLNGDVDKDDELLEACMLEDNNVPATTRNNLADSTYTGSVIIIQDLIDRIQGLDDILFYRCTNNTCGGTILNNTCNLCNKHPDAQIPVLQPLTACLVLGNNSKLHQLWGKLRHGNNGNPDLYRALHDFSGLERVLGRMRQPVQGAFVVNNGDILRYGVTTASLADSMLGTNQESGPTTSKLATHTPVAAATSVVTAIATTATTQITGRRRHIATTGGKDGPSKQLSGA</sequence>
<dbReference type="RefSeq" id="XP_002956765.1">
    <property type="nucleotide sequence ID" value="XM_002956719.1"/>
</dbReference>
<proteinExistence type="predicted"/>
<name>D8UDM7_VOLCA</name>
<dbReference type="GeneID" id="9622536"/>
<evidence type="ECO:0000313" key="2">
    <source>
        <dbReference type="EMBL" id="EFJ42222.1"/>
    </source>
</evidence>
<protein>
    <submittedName>
        <fullName evidence="2">Uncharacterized protein</fullName>
    </submittedName>
</protein>
<gene>
    <name evidence="2" type="ORF">VOLCADRAFT_107380</name>
</gene>
<dbReference type="AlphaFoldDB" id="D8UDM7"/>
<evidence type="ECO:0000256" key="1">
    <source>
        <dbReference type="SAM" id="MobiDB-lite"/>
    </source>
</evidence>
<reference evidence="2 3" key="1">
    <citation type="journal article" date="2010" name="Science">
        <title>Genomic analysis of organismal complexity in the multicellular green alga Volvox carteri.</title>
        <authorList>
            <person name="Prochnik S.E."/>
            <person name="Umen J."/>
            <person name="Nedelcu A.M."/>
            <person name="Hallmann A."/>
            <person name="Miller S.M."/>
            <person name="Nishii I."/>
            <person name="Ferris P."/>
            <person name="Kuo A."/>
            <person name="Mitros T."/>
            <person name="Fritz-Laylin L.K."/>
            <person name="Hellsten U."/>
            <person name="Chapman J."/>
            <person name="Simakov O."/>
            <person name="Rensing S.A."/>
            <person name="Terry A."/>
            <person name="Pangilinan J."/>
            <person name="Kapitonov V."/>
            <person name="Jurka J."/>
            <person name="Salamov A."/>
            <person name="Shapiro H."/>
            <person name="Schmutz J."/>
            <person name="Grimwood J."/>
            <person name="Lindquist E."/>
            <person name="Lucas S."/>
            <person name="Grigoriev I.V."/>
            <person name="Schmitt R."/>
            <person name="Kirk D."/>
            <person name="Rokhsar D.S."/>
        </authorList>
    </citation>
    <scope>NUCLEOTIDE SEQUENCE [LARGE SCALE GENOMIC DNA]</scope>
    <source>
        <strain evidence="3">f. Nagariensis / Eve</strain>
    </source>
</reference>
<dbReference type="InParanoid" id="D8UDM7"/>
<accession>D8UDM7</accession>
<dbReference type="OrthoDB" id="10668927at2759"/>
<dbReference type="EMBL" id="GL378385">
    <property type="protein sequence ID" value="EFJ42222.1"/>
    <property type="molecule type" value="Genomic_DNA"/>
</dbReference>
<dbReference type="Proteomes" id="UP000001058">
    <property type="component" value="Unassembled WGS sequence"/>
</dbReference>